<proteinExistence type="predicted"/>
<evidence type="ECO:0000313" key="1">
    <source>
        <dbReference type="EMBL" id="SVC31510.1"/>
    </source>
</evidence>
<sequence length="180" mass="18936">MKFNSRRSNILSTKGVVSTSQPLAAKAGADILAKGGSAVDAAVAAAAVLNVVEPMSTGIGGDVFALYYKADEKKVYALNSSGRSPELANPEQLIEMGYDHIPATSPFSVSIPGAVKGWDTIVNKFGKLNLNTIIEPAYDYALNGFPVSEVIAEGWAGSINKIQEESGYPEFLNPGPPKFA</sequence>
<organism evidence="1">
    <name type="scientific">marine metagenome</name>
    <dbReference type="NCBI Taxonomy" id="408172"/>
    <lineage>
        <taxon>unclassified sequences</taxon>
        <taxon>metagenomes</taxon>
        <taxon>ecological metagenomes</taxon>
    </lineage>
</organism>
<accession>A0A382L4A9</accession>
<dbReference type="AlphaFoldDB" id="A0A382L4A9"/>
<name>A0A382L4A9_9ZZZZ</name>
<dbReference type="SUPFAM" id="SSF56235">
    <property type="entry name" value="N-terminal nucleophile aminohydrolases (Ntn hydrolases)"/>
    <property type="match status" value="1"/>
</dbReference>
<dbReference type="PANTHER" id="PTHR43881">
    <property type="entry name" value="GAMMA-GLUTAMYLTRANSPEPTIDASE (AFU_ORTHOLOGUE AFUA_4G13580)"/>
    <property type="match status" value="1"/>
</dbReference>
<dbReference type="PRINTS" id="PR01210">
    <property type="entry name" value="GGTRANSPTASE"/>
</dbReference>
<feature type="non-terminal residue" evidence="1">
    <location>
        <position position="180"/>
    </location>
</feature>
<dbReference type="EMBL" id="UINC01084661">
    <property type="protein sequence ID" value="SVC31510.1"/>
    <property type="molecule type" value="Genomic_DNA"/>
</dbReference>
<protein>
    <recommendedName>
        <fullName evidence="2">Gamma-glutamyltransferase</fullName>
    </recommendedName>
</protein>
<dbReference type="InterPro" id="IPR029055">
    <property type="entry name" value="Ntn_hydrolases_N"/>
</dbReference>
<reference evidence="1" key="1">
    <citation type="submission" date="2018-05" db="EMBL/GenBank/DDBJ databases">
        <authorList>
            <person name="Lanie J.A."/>
            <person name="Ng W.-L."/>
            <person name="Kazmierczak K.M."/>
            <person name="Andrzejewski T.M."/>
            <person name="Davidsen T.M."/>
            <person name="Wayne K.J."/>
            <person name="Tettelin H."/>
            <person name="Glass J.I."/>
            <person name="Rusch D."/>
            <person name="Podicherti R."/>
            <person name="Tsui H.-C.T."/>
            <person name="Winkler M.E."/>
        </authorList>
    </citation>
    <scope>NUCLEOTIDE SEQUENCE</scope>
</reference>
<gene>
    <name evidence="1" type="ORF">METZ01_LOCUS284364</name>
</gene>
<dbReference type="InterPro" id="IPR052896">
    <property type="entry name" value="GGT-like_enzyme"/>
</dbReference>
<evidence type="ECO:0008006" key="2">
    <source>
        <dbReference type="Google" id="ProtNLM"/>
    </source>
</evidence>
<dbReference type="PANTHER" id="PTHR43881:SF1">
    <property type="entry name" value="GAMMA-GLUTAMYLTRANSPEPTIDASE (AFU_ORTHOLOGUE AFUA_4G13580)"/>
    <property type="match status" value="1"/>
</dbReference>
<dbReference type="Pfam" id="PF01019">
    <property type="entry name" value="G_glu_transpept"/>
    <property type="match status" value="1"/>
</dbReference>